<dbReference type="EMBL" id="AY596297">
    <property type="protein sequence ID" value="AAV48164.1"/>
    <property type="molecule type" value="Genomic_DNA"/>
</dbReference>
<gene>
    <name evidence="1" type="ordered locus">rrnAC3491</name>
</gene>
<evidence type="ECO:0000313" key="1">
    <source>
        <dbReference type="EMBL" id="AAV48164.1"/>
    </source>
</evidence>
<dbReference type="HOGENOM" id="CLU_2353136_0_0_2"/>
<evidence type="ECO:0000313" key="2">
    <source>
        <dbReference type="Proteomes" id="UP000001169"/>
    </source>
</evidence>
<sequence length="96" mass="11103">MNHHESCSGPTSLRPDCDVPLFVGDLLRVVPVSLSREDVVQRYWLETVHQPERLAFADRIEGAHDLFERFPVNVPNVEFLYRLLVLCAHTFDNCPR</sequence>
<dbReference type="Proteomes" id="UP000001169">
    <property type="component" value="Chromosome I"/>
</dbReference>
<dbReference type="EnsemblBacteria" id="AAV48164">
    <property type="protein sequence ID" value="AAV48164"/>
    <property type="gene ID" value="rrnAC3491"/>
</dbReference>
<dbReference type="STRING" id="272569.rrnAC3491"/>
<protein>
    <submittedName>
        <fullName evidence="1">Uncharacterized protein</fullName>
    </submittedName>
</protein>
<dbReference type="AlphaFoldDB" id="Q5UX39"/>
<reference evidence="1 2" key="1">
    <citation type="journal article" date="2004" name="Genome Res.">
        <title>Genome sequence of Haloarcula marismortui: a halophilic archaeon from the Dead Sea.</title>
        <authorList>
            <person name="Baliga N.S."/>
            <person name="Bonneau R."/>
            <person name="Facciotti M.T."/>
            <person name="Pan M."/>
            <person name="Glusman G."/>
            <person name="Deutsch E.W."/>
            <person name="Shannon P."/>
            <person name="Chiu Y."/>
            <person name="Weng R.S."/>
            <person name="Gan R.R."/>
            <person name="Hung P."/>
            <person name="Date S.V."/>
            <person name="Marcotte E."/>
            <person name="Hood L."/>
            <person name="Ng W.V."/>
        </authorList>
    </citation>
    <scope>NUCLEOTIDE SEQUENCE [LARGE SCALE GENOMIC DNA]</scope>
    <source>
        <strain evidence="2">ATCC 43049 / DSM 3752 / JCM 8966 / VKM B-1809</strain>
    </source>
</reference>
<keyword evidence="2" id="KW-1185">Reference proteome</keyword>
<accession>Q5UX39</accession>
<organism evidence="1 2">
    <name type="scientific">Haloarcula marismortui (strain ATCC 43049 / DSM 3752 / JCM 8966 / VKM B-1809)</name>
    <name type="common">Halobacterium marismortui</name>
    <dbReference type="NCBI Taxonomy" id="272569"/>
    <lineage>
        <taxon>Archaea</taxon>
        <taxon>Methanobacteriati</taxon>
        <taxon>Methanobacteriota</taxon>
        <taxon>Stenosarchaea group</taxon>
        <taxon>Halobacteria</taxon>
        <taxon>Halobacteriales</taxon>
        <taxon>Haloarculaceae</taxon>
        <taxon>Haloarcula</taxon>
    </lineage>
</organism>
<dbReference type="PaxDb" id="272569-rrnAC3491"/>
<dbReference type="KEGG" id="hma:rrnAC3491"/>
<proteinExistence type="predicted"/>
<name>Q5UX39_HALMA</name>